<feature type="region of interest" description="Disordered" evidence="2">
    <location>
        <begin position="201"/>
        <end position="439"/>
    </location>
</feature>
<feature type="compositionally biased region" description="Polar residues" evidence="2">
    <location>
        <begin position="1434"/>
        <end position="1443"/>
    </location>
</feature>
<feature type="compositionally biased region" description="Basic and acidic residues" evidence="2">
    <location>
        <begin position="347"/>
        <end position="385"/>
    </location>
</feature>
<feature type="domain" description="Myb-like" evidence="3">
    <location>
        <begin position="141"/>
        <end position="185"/>
    </location>
</feature>
<keyword evidence="7" id="KW-1185">Reference proteome</keyword>
<dbReference type="GO" id="GO:0032991">
    <property type="term" value="C:protein-containing complex"/>
    <property type="evidence" value="ECO:0007669"/>
    <property type="project" value="UniProtKB-ARBA"/>
</dbReference>
<dbReference type="InterPro" id="IPR017930">
    <property type="entry name" value="Myb_dom"/>
</dbReference>
<name>A0A8C5F2I8_9SAUR</name>
<feature type="region of interest" description="Disordered" evidence="2">
    <location>
        <begin position="1664"/>
        <end position="1717"/>
    </location>
</feature>
<reference evidence="6" key="1">
    <citation type="submission" date="2019-06" db="EMBL/GenBank/DDBJ databases">
        <title>G10K-VGP Goodes thornscrub tortoise genome, primary haplotype.</title>
        <authorList>
            <person name="Murphy B."/>
            <person name="Edwards T."/>
            <person name="Rhie A."/>
            <person name="Koren S."/>
            <person name="Phillippy A."/>
            <person name="Fedrigo O."/>
            <person name="Haase B."/>
            <person name="Mountcastle J."/>
            <person name="Lewin H."/>
            <person name="Damas J."/>
            <person name="Howe K."/>
            <person name="Formenti G."/>
            <person name="Myers G."/>
            <person name="Durbin R."/>
            <person name="Jarvis E.D."/>
        </authorList>
    </citation>
    <scope>NUCLEOTIDE SEQUENCE [LARGE SCALE GENOMIC DNA]</scope>
</reference>
<organism evidence="6 7">
    <name type="scientific">Gopherus evgoodei</name>
    <name type="common">Goodes thornscrub tortoise</name>
    <dbReference type="NCBI Taxonomy" id="1825980"/>
    <lineage>
        <taxon>Eukaryota</taxon>
        <taxon>Metazoa</taxon>
        <taxon>Chordata</taxon>
        <taxon>Craniata</taxon>
        <taxon>Vertebrata</taxon>
        <taxon>Euteleostomi</taxon>
        <taxon>Archelosauria</taxon>
        <taxon>Testudinata</taxon>
        <taxon>Testudines</taxon>
        <taxon>Cryptodira</taxon>
        <taxon>Durocryptodira</taxon>
        <taxon>Testudinoidea</taxon>
        <taxon>Testudinidae</taxon>
        <taxon>Gopherus</taxon>
    </lineage>
</organism>
<dbReference type="GeneTree" id="ENSGT00940000159022"/>
<dbReference type="GO" id="GO:0003714">
    <property type="term" value="F:transcription corepressor activity"/>
    <property type="evidence" value="ECO:0007669"/>
    <property type="project" value="TreeGrafter"/>
</dbReference>
<feature type="compositionally biased region" description="Polar residues" evidence="2">
    <location>
        <begin position="1469"/>
        <end position="1481"/>
    </location>
</feature>
<protein>
    <submittedName>
        <fullName evidence="6">Nuclear receptor corepressor 2</fullName>
    </submittedName>
</protein>
<dbReference type="CDD" id="cd00167">
    <property type="entry name" value="SANT"/>
    <property type="match status" value="1"/>
</dbReference>
<dbReference type="GO" id="GO:0000122">
    <property type="term" value="P:negative regulation of transcription by RNA polymerase II"/>
    <property type="evidence" value="ECO:0007669"/>
    <property type="project" value="TreeGrafter"/>
</dbReference>
<feature type="compositionally biased region" description="Basic and acidic residues" evidence="2">
    <location>
        <begin position="42"/>
        <end position="80"/>
    </location>
</feature>
<dbReference type="InterPro" id="IPR051571">
    <property type="entry name" value="N-CoR_corepressor"/>
</dbReference>
<feature type="compositionally biased region" description="Low complexity" evidence="2">
    <location>
        <begin position="310"/>
        <end position="332"/>
    </location>
</feature>
<reference evidence="6" key="3">
    <citation type="submission" date="2025-09" db="UniProtKB">
        <authorList>
            <consortium name="Ensembl"/>
        </authorList>
    </citation>
    <scope>IDENTIFICATION</scope>
</reference>
<evidence type="ECO:0000256" key="1">
    <source>
        <dbReference type="ARBA" id="ARBA00010097"/>
    </source>
</evidence>
<dbReference type="SUPFAM" id="SSF46689">
    <property type="entry name" value="Homeodomain-like"/>
    <property type="match status" value="1"/>
</dbReference>
<dbReference type="Ensembl" id="ENSGEVT00005030278.1">
    <property type="protein sequence ID" value="ENSGEVP00005028806.1"/>
    <property type="gene ID" value="ENSGEVG00005015378.1"/>
</dbReference>
<feature type="domain" description="SANT" evidence="4">
    <location>
        <begin position="138"/>
        <end position="189"/>
    </location>
</feature>
<dbReference type="PROSITE" id="PS50090">
    <property type="entry name" value="MYB_LIKE"/>
    <property type="match status" value="1"/>
</dbReference>
<dbReference type="Gene3D" id="1.20.58.1880">
    <property type="match status" value="1"/>
</dbReference>
<dbReference type="Pfam" id="PF00249">
    <property type="entry name" value="Myb_DNA-binding"/>
    <property type="match status" value="1"/>
</dbReference>
<dbReference type="GO" id="GO:0005654">
    <property type="term" value="C:nucleoplasm"/>
    <property type="evidence" value="ECO:0007669"/>
    <property type="project" value="UniProtKB-ARBA"/>
</dbReference>
<sequence>FFKHFENYKNLVRRNYRRRGKNQVRGEDGCTRPLQQQMPRSSQEEKDEKEREKEKEAEKEEDKQETENDKEELTKEKNDDTSGEDNDEKEAVASKGRKTANSQGRRKGRITRSMANEANHEEAAAPQQNTELASLEMNESSRWTEEEMETAKKGLLEHGRNWSAIARMVGSKTVSQCKNFYFNYKKRQNLDEILQQHKLKMEKERNARRKKKKAPAVQNEEAAFPPTAEDEEMEVSGTSGNEEEMAEEAEGERALGEQAGAAVNHSSDTESIPSPRPEAKESGENGPKPTPGPGRDSSPESALKVEDADAATAANPTANTTPQPQEAAAEPASSEEKPQEELVVDVVKTEEPEEKPSEEPCKSEIKEEESKDCPERDKASEKKTESVSSTAGAEVAPKAEKESHKPGKAARLNPDSDSSATCSADEMDEQDAVDKNRLLSPRPSLLNAAADARLNSSPQKPLDLKQLKQRAAAIPPIVSTRRKIHITGSQESSLFPSKFCIPGGVKNLRLRAPILFFLAEKPVPFSSLAEGPKLSGEQTATSCWPPVLPYQVSSRDVIKTSPQAEPHVFQYNLPAHPIPLNLHEGSRSGLQRLSNISSPPPLISSTKHPSVLERPVSSISQGVPIQLHTPYSSEHAKVPVGSITMGLPLTVDPKKLVPFPGIKQEQLSPRSQANQPESLVMQMSQECSILRGASLGSTPGGSISKGLPSTRPPLESPITYRGSITHGTPAEVLYKGTITRLIGEDSPGRAEKAREDALPKGHVIYEGKKGHVLSYDVGASQGPKEDSRSAGASHETTGTKRTYDMMEGRISRSLPARDLSSTGIEGLMGRAIPPDRHSPHNLKEQHHIRGSITQGIPRSYVEGHEDYLRREAKQLKRENTPPRDLSDTYKVRPHEGLAPLKMKAAHEGLVATVKEAGRSIHEIPREELRRTPDIPVAARPLKEGSITQGTPLKYDSNSSSVSAKKHDVLSIIGSPGRTFHSVHSLDVMQDPRTLDRACYEESLKSRPSPVTNSGGSITRGAPVIVPEPGKPRRSPLTYEDHGAAFSSHLHRGSPVSTRESTPRQHEGSITAGKPVSQDRKITPTTRDITNSKSPHATLSDHHHPISPYEHLLRGMSGVDLYRGHIPLAFDPAAIPRGIQLEAAAAYYLPRHLAPSPTYPHLYPPYLIRGYPDTAAMENRQTIINDYITSQQMHQNAAATAMAQRADMLRGLSPREPSLALNYAAGPRRIIDLSQVPHLPVLVPPTPGTSAASMDRITYIPSAPQTFSSRHSSSPLSPGGPTHMTKQSGASASERERDREREREREKSFLAATTVEHAPIWRPGTEQSSSRSATHSHSHQHSPASPRTHETVQQRPSVLHNTGMKVISSESLTPSVLRSSTITTTSPIRSAGFPTASALHCSLSGVDSYAAMMDPALLQKEASRAREAKVERPQTDNNMFTSKLPSGAGLEQSSSPVKAMESRPLPASGPGSTQQYSRGQGKNQHHHPPLDQQHAVSVNEQHSREKNQSKSFSMQEQELRALGFHGSYSPDGVEAVSPASSPSISHEKGAKMLPDVEKGHGEHNVRQKQQASLKLSAAEAAHMQHLRQLPEGQQSPCQLLQSSQNIKGHQQRVVTLAQHISEVITQDYTRHHPQQLNSHLQTPVYSFPGATCPVLDLRRTPSEAYIQPQEHAPASRISPQSEGDKRSPEQSKASAGSAPDDCIEPVSPPDGMGELEHTRSTSYPILYREGEQSEQRMGSKSPGNNTQPPAFFSKLTESNSAMVKSKKQEIIKKLGTTNRSETEYNVGQPGTEIFNMPAITGAGLISCRSQSVQENSSTNMGLEAIIRKALMGKYDEQWEERSPLSANANAFNSLNASASVPAAMPITAADGRNDDMRSLPGGGGKPKIAARPNSRKAKSPAPGLSSGERPPSVSSVHSEGDCNRRTPLTNRVWEDRPSSAGSTPFPYNPLTMRLPTGVVTAPPPASIPQGNSTGQHHAWEEEPKPLLCSQYETLSDSE</sequence>
<dbReference type="OrthoDB" id="10258692at2759"/>
<dbReference type="InterPro" id="IPR017884">
    <property type="entry name" value="SANT_dom"/>
</dbReference>
<comment type="similarity">
    <text evidence="1">Belongs to the N-CoR nuclear receptor corepressors family.</text>
</comment>
<dbReference type="Proteomes" id="UP000694390">
    <property type="component" value="Chromosome 13"/>
</dbReference>
<feature type="region of interest" description="Disordered" evidence="2">
    <location>
        <begin position="1001"/>
        <end position="1102"/>
    </location>
</feature>
<feature type="region of interest" description="Disordered" evidence="2">
    <location>
        <begin position="13"/>
        <end position="150"/>
    </location>
</feature>
<feature type="compositionally biased region" description="Polar residues" evidence="2">
    <location>
        <begin position="1082"/>
        <end position="1096"/>
    </location>
</feature>
<evidence type="ECO:0000259" key="3">
    <source>
        <dbReference type="PROSITE" id="PS50090"/>
    </source>
</evidence>
<evidence type="ECO:0000259" key="4">
    <source>
        <dbReference type="PROSITE" id="PS51293"/>
    </source>
</evidence>
<dbReference type="InterPro" id="IPR001005">
    <property type="entry name" value="SANT/Myb"/>
</dbReference>
<feature type="region of interest" description="Disordered" evidence="2">
    <location>
        <begin position="778"/>
        <end position="799"/>
    </location>
</feature>
<dbReference type="SMART" id="SM00717">
    <property type="entry name" value="SANT"/>
    <property type="match status" value="1"/>
</dbReference>
<feature type="region of interest" description="Disordered" evidence="2">
    <location>
        <begin position="1867"/>
        <end position="1997"/>
    </location>
</feature>
<dbReference type="PROSITE" id="PS51293">
    <property type="entry name" value="SANT"/>
    <property type="match status" value="1"/>
</dbReference>
<evidence type="ECO:0000313" key="6">
    <source>
        <dbReference type="Ensembl" id="ENSGEVP00005028806.1"/>
    </source>
</evidence>
<proteinExistence type="inferred from homology"/>
<feature type="compositionally biased region" description="Polar residues" evidence="2">
    <location>
        <begin position="126"/>
        <end position="141"/>
    </location>
</feature>
<dbReference type="InterPro" id="IPR009057">
    <property type="entry name" value="Homeodomain-like_sf"/>
</dbReference>
<dbReference type="PANTHER" id="PTHR13992">
    <property type="entry name" value="NUCLEAR RECEPTOR CO-REPRESSOR RELATED NCOR"/>
    <property type="match status" value="1"/>
</dbReference>
<accession>A0A8C5F2I8</accession>
<dbReference type="PANTHER" id="PTHR13992:SF21">
    <property type="entry name" value="NUCLEAR RECEPTOR COREPRESSOR 2"/>
    <property type="match status" value="1"/>
</dbReference>
<dbReference type="FunFam" id="1.20.58.1880:FF:000002">
    <property type="entry name" value="nuclear receptor corepressor 2 isoform X1"/>
    <property type="match status" value="1"/>
</dbReference>
<feature type="compositionally biased region" description="Basic residues" evidence="2">
    <location>
        <begin position="13"/>
        <end position="22"/>
    </location>
</feature>
<feature type="domain" description="HTH myb-type" evidence="5">
    <location>
        <begin position="142"/>
        <end position="189"/>
    </location>
</feature>
<feature type="compositionally biased region" description="Low complexity" evidence="2">
    <location>
        <begin position="1267"/>
        <end position="1280"/>
    </location>
</feature>
<dbReference type="PROSITE" id="PS51294">
    <property type="entry name" value="HTH_MYB"/>
    <property type="match status" value="1"/>
</dbReference>
<dbReference type="GO" id="GO:0000785">
    <property type="term" value="C:chromatin"/>
    <property type="evidence" value="ECO:0007669"/>
    <property type="project" value="TreeGrafter"/>
</dbReference>
<evidence type="ECO:0000259" key="5">
    <source>
        <dbReference type="PROSITE" id="PS51294"/>
    </source>
</evidence>
<evidence type="ECO:0000256" key="2">
    <source>
        <dbReference type="SAM" id="MobiDB-lite"/>
    </source>
</evidence>
<feature type="region of interest" description="Disordered" evidence="2">
    <location>
        <begin position="1422"/>
        <end position="1547"/>
    </location>
</feature>
<feature type="region of interest" description="Disordered" evidence="2">
    <location>
        <begin position="1262"/>
        <end position="1355"/>
    </location>
</feature>
<feature type="compositionally biased region" description="Acidic residues" evidence="2">
    <location>
        <begin position="241"/>
        <end position="250"/>
    </location>
</feature>
<gene>
    <name evidence="6" type="primary">NCOR2</name>
</gene>
<feature type="compositionally biased region" description="Basic and acidic residues" evidence="2">
    <location>
        <begin position="1422"/>
        <end position="1433"/>
    </location>
</feature>
<reference evidence="6" key="2">
    <citation type="submission" date="2025-08" db="UniProtKB">
        <authorList>
            <consortium name="Ensembl"/>
        </authorList>
    </citation>
    <scope>IDENTIFICATION</scope>
</reference>
<evidence type="ECO:0000313" key="7">
    <source>
        <dbReference type="Proteomes" id="UP000694390"/>
    </source>
</evidence>
<feature type="compositionally biased region" description="Basic and acidic residues" evidence="2">
    <location>
        <begin position="1292"/>
        <end position="1307"/>
    </location>
</feature>